<feature type="region of interest" description="Disordered" evidence="8">
    <location>
        <begin position="1"/>
        <end position="28"/>
    </location>
</feature>
<evidence type="ECO:0000256" key="4">
    <source>
        <dbReference type="ARBA" id="ARBA00023239"/>
    </source>
</evidence>
<dbReference type="Pfam" id="PF00484">
    <property type="entry name" value="Pro_CA"/>
    <property type="match status" value="1"/>
</dbReference>
<keyword evidence="4 7" id="KW-0456">Lyase</keyword>
<dbReference type="CDD" id="cd03378">
    <property type="entry name" value="beta_CA_cladeC"/>
    <property type="match status" value="1"/>
</dbReference>
<reference evidence="10" key="1">
    <citation type="submission" date="2016-10" db="EMBL/GenBank/DDBJ databases">
        <authorList>
            <person name="Varghese N."/>
            <person name="Submissions S."/>
        </authorList>
    </citation>
    <scope>NUCLEOTIDE SEQUENCE [LARGE SCALE GENOMIC DNA]</scope>
    <source>
        <strain evidence="10">Nm44</strain>
    </source>
</reference>
<dbReference type="NCBIfam" id="TIGR01409">
    <property type="entry name" value="TAT_signal_seq"/>
    <property type="match status" value="1"/>
</dbReference>
<dbReference type="OrthoDB" id="9797527at2"/>
<evidence type="ECO:0000313" key="10">
    <source>
        <dbReference type="Proteomes" id="UP000183287"/>
    </source>
</evidence>
<comment type="catalytic activity">
    <reaction evidence="5 7">
        <text>hydrogencarbonate + H(+) = CO2 + H2O</text>
        <dbReference type="Rhea" id="RHEA:10748"/>
        <dbReference type="ChEBI" id="CHEBI:15377"/>
        <dbReference type="ChEBI" id="CHEBI:15378"/>
        <dbReference type="ChEBI" id="CHEBI:16526"/>
        <dbReference type="ChEBI" id="CHEBI:17544"/>
        <dbReference type="EC" id="4.2.1.1"/>
    </reaction>
</comment>
<accession>A0A1I4T8P6</accession>
<keyword evidence="10" id="KW-1185">Reference proteome</keyword>
<evidence type="ECO:0000256" key="7">
    <source>
        <dbReference type="RuleBase" id="RU003956"/>
    </source>
</evidence>
<evidence type="ECO:0000313" key="9">
    <source>
        <dbReference type="EMBL" id="SFM73025.1"/>
    </source>
</evidence>
<gene>
    <name evidence="9" type="ORF">SAMN05421863_10489</name>
</gene>
<organism evidence="9 10">
    <name type="scientific">Nitrosomonas communis</name>
    <dbReference type="NCBI Taxonomy" id="44574"/>
    <lineage>
        <taxon>Bacteria</taxon>
        <taxon>Pseudomonadati</taxon>
        <taxon>Pseudomonadota</taxon>
        <taxon>Betaproteobacteria</taxon>
        <taxon>Nitrosomonadales</taxon>
        <taxon>Nitrosomonadaceae</taxon>
        <taxon>Nitrosomonas</taxon>
    </lineage>
</organism>
<proteinExistence type="inferred from homology"/>
<dbReference type="GO" id="GO:0004089">
    <property type="term" value="F:carbonate dehydratase activity"/>
    <property type="evidence" value="ECO:0007669"/>
    <property type="project" value="UniProtKB-UniRule"/>
</dbReference>
<sequence>MCEQCHPENTHNNLNNNHPDDAHYEQKDSSRRSFLKLAAASAISLGLSGSFTANAAGKKTKDAHNPKAPKPENILTPDQALERLMLGNERYVSGQSAPLDFHDVEAALVKGQNPYAAILGCSDSRVSPEHCFDEALGDLFVARGAGNYLTNDNIATLEYAVAVLNTPLIMVLGHEGCGAVQAAIDAVDHHRDFPGHIQLLASAIAPAVRAVSDTSAGRLANVTKENIIMTVERLRTKTPVLDYFHDQKKIRIVGGIYHLRTGRVELVA</sequence>
<feature type="binding site" evidence="6">
    <location>
        <position position="121"/>
    </location>
    <ligand>
        <name>Zn(2+)</name>
        <dbReference type="ChEBI" id="CHEBI:29105"/>
    </ligand>
</feature>
<dbReference type="EMBL" id="FOUB01000048">
    <property type="protein sequence ID" value="SFM73025.1"/>
    <property type="molecule type" value="Genomic_DNA"/>
</dbReference>
<protein>
    <recommendedName>
        <fullName evidence="2 7">Carbonic anhydrase</fullName>
        <ecNumber evidence="2 7">4.2.1.1</ecNumber>
    </recommendedName>
    <alternativeName>
        <fullName evidence="7">Carbonate dehydratase</fullName>
    </alternativeName>
</protein>
<dbReference type="EC" id="4.2.1.1" evidence="2 7"/>
<keyword evidence="6" id="KW-0479">Metal-binding</keyword>
<evidence type="ECO:0000256" key="1">
    <source>
        <dbReference type="ARBA" id="ARBA00006217"/>
    </source>
</evidence>
<feature type="binding site" evidence="6">
    <location>
        <position position="123"/>
    </location>
    <ligand>
        <name>Zn(2+)</name>
        <dbReference type="ChEBI" id="CHEBI:29105"/>
    </ligand>
</feature>
<evidence type="ECO:0000256" key="2">
    <source>
        <dbReference type="ARBA" id="ARBA00012925"/>
    </source>
</evidence>
<evidence type="ECO:0000256" key="8">
    <source>
        <dbReference type="SAM" id="MobiDB-lite"/>
    </source>
</evidence>
<evidence type="ECO:0000256" key="5">
    <source>
        <dbReference type="ARBA" id="ARBA00048348"/>
    </source>
</evidence>
<dbReference type="GO" id="GO:0015976">
    <property type="term" value="P:carbon utilization"/>
    <property type="evidence" value="ECO:0007669"/>
    <property type="project" value="InterPro"/>
</dbReference>
<keyword evidence="3 6" id="KW-0862">Zinc</keyword>
<dbReference type="PROSITE" id="PS00705">
    <property type="entry name" value="PROK_CO2_ANHYDRASE_2"/>
    <property type="match status" value="1"/>
</dbReference>
<dbReference type="PROSITE" id="PS51318">
    <property type="entry name" value="TAT"/>
    <property type="match status" value="1"/>
</dbReference>
<dbReference type="GO" id="GO:0008270">
    <property type="term" value="F:zinc ion binding"/>
    <property type="evidence" value="ECO:0007669"/>
    <property type="project" value="UniProtKB-UniRule"/>
</dbReference>
<dbReference type="InterPro" id="IPR006311">
    <property type="entry name" value="TAT_signal"/>
</dbReference>
<comment type="function">
    <text evidence="7">Reversible hydration of carbon dioxide.</text>
</comment>
<dbReference type="SMR" id="A0A1I4T8P6"/>
<dbReference type="PANTHER" id="PTHR11002">
    <property type="entry name" value="CARBONIC ANHYDRASE"/>
    <property type="match status" value="1"/>
</dbReference>
<dbReference type="InterPro" id="IPR015892">
    <property type="entry name" value="Carbonic_anhydrase_CS"/>
</dbReference>
<dbReference type="InterPro" id="IPR001765">
    <property type="entry name" value="Carbonic_anhydrase"/>
</dbReference>
<feature type="binding site" evidence="6">
    <location>
        <position position="177"/>
    </location>
    <ligand>
        <name>Zn(2+)</name>
        <dbReference type="ChEBI" id="CHEBI:29105"/>
    </ligand>
</feature>
<dbReference type="PANTHER" id="PTHR11002:SF79">
    <property type="entry name" value="CARBONIC ANHYDRASE 2"/>
    <property type="match status" value="1"/>
</dbReference>
<comment type="cofactor">
    <cofactor evidence="6">
        <name>Zn(2+)</name>
        <dbReference type="ChEBI" id="CHEBI:29105"/>
    </cofactor>
    <text evidence="6">Binds 1 zinc ion per subunit.</text>
</comment>
<dbReference type="AlphaFoldDB" id="A0A1I4T8P6"/>
<dbReference type="Proteomes" id="UP000183287">
    <property type="component" value="Unassembled WGS sequence"/>
</dbReference>
<dbReference type="SMART" id="SM00947">
    <property type="entry name" value="Pro_CA"/>
    <property type="match status" value="1"/>
</dbReference>
<dbReference type="InterPro" id="IPR019546">
    <property type="entry name" value="TAT_signal_bac_arc"/>
</dbReference>
<feature type="binding site" evidence="6">
    <location>
        <position position="174"/>
    </location>
    <ligand>
        <name>Zn(2+)</name>
        <dbReference type="ChEBI" id="CHEBI:29105"/>
    </ligand>
</feature>
<evidence type="ECO:0000256" key="3">
    <source>
        <dbReference type="ARBA" id="ARBA00022833"/>
    </source>
</evidence>
<evidence type="ECO:0000256" key="6">
    <source>
        <dbReference type="PIRSR" id="PIRSR601765-1"/>
    </source>
</evidence>
<dbReference type="InterPro" id="IPR036874">
    <property type="entry name" value="Carbonic_anhydrase_sf"/>
</dbReference>
<dbReference type="PROSITE" id="PS00704">
    <property type="entry name" value="PROK_CO2_ANHYDRASE_1"/>
    <property type="match status" value="1"/>
</dbReference>
<dbReference type="SUPFAM" id="SSF53056">
    <property type="entry name" value="beta-carbonic anhydrase, cab"/>
    <property type="match status" value="1"/>
</dbReference>
<feature type="compositionally biased region" description="Basic and acidic residues" evidence="8">
    <location>
        <begin position="18"/>
        <end position="28"/>
    </location>
</feature>
<dbReference type="Gene3D" id="3.40.1050.10">
    <property type="entry name" value="Carbonic anhydrase"/>
    <property type="match status" value="1"/>
</dbReference>
<name>A0A1I4T8P6_9PROT</name>
<comment type="similarity">
    <text evidence="1 7">Belongs to the beta-class carbonic anhydrase family.</text>
</comment>
<dbReference type="RefSeq" id="WP_074906400.1">
    <property type="nucleotide sequence ID" value="NZ_FOUB01000048.1"/>
</dbReference>